<dbReference type="EMBL" id="CACVKT020005261">
    <property type="protein sequence ID" value="CAC5394137.1"/>
    <property type="molecule type" value="Genomic_DNA"/>
</dbReference>
<dbReference type="SUPFAM" id="SSF47781">
    <property type="entry name" value="RuvA domain 2-like"/>
    <property type="match status" value="1"/>
</dbReference>
<protein>
    <submittedName>
        <fullName evidence="2">Uncharacterized protein</fullName>
    </submittedName>
</protein>
<sequence>MFNINCATARHLKELADIPKELAKKIVKYRKKRKRIRHIDELWRIRGISRRYFASLVKMFYVPNQTVPKIGEPLPYINTMSTLTIASKPVAKKSRSKKRKPKIKKKHTSDSKNTRTLPKALEEKAKIENPEIIKAKEMKKQESTSDDSSTSFGVSRMIDFPTKSNIGESNMKDFRTTSGFGVSNIIDFPTTSGIGVSNIIDFPTNPKSQGAGRIAKWISSIPKFNFGHKSDKKHVQISNDDKYYSYYFKESEKQESSIGKVKKSSQIFFQKKMPESEHAVNLYKSCTIL</sequence>
<evidence type="ECO:0000313" key="2">
    <source>
        <dbReference type="EMBL" id="CAC5394137.1"/>
    </source>
</evidence>
<keyword evidence="3" id="KW-1185">Reference proteome</keyword>
<reference evidence="2 3" key="1">
    <citation type="submission" date="2020-06" db="EMBL/GenBank/DDBJ databases">
        <authorList>
            <person name="Li R."/>
            <person name="Bekaert M."/>
        </authorList>
    </citation>
    <scope>NUCLEOTIDE SEQUENCE [LARGE SCALE GENOMIC DNA]</scope>
    <source>
        <strain evidence="3">wild</strain>
    </source>
</reference>
<feature type="compositionally biased region" description="Basic residues" evidence="1">
    <location>
        <begin position="90"/>
        <end position="107"/>
    </location>
</feature>
<accession>A0A6J8CGH7</accession>
<proteinExistence type="predicted"/>
<dbReference type="Proteomes" id="UP000507470">
    <property type="component" value="Unassembled WGS sequence"/>
</dbReference>
<evidence type="ECO:0000313" key="3">
    <source>
        <dbReference type="Proteomes" id="UP000507470"/>
    </source>
</evidence>
<dbReference type="Pfam" id="PF12836">
    <property type="entry name" value="HHH_3"/>
    <property type="match status" value="1"/>
</dbReference>
<organism evidence="2 3">
    <name type="scientific">Mytilus coruscus</name>
    <name type="common">Sea mussel</name>
    <dbReference type="NCBI Taxonomy" id="42192"/>
    <lineage>
        <taxon>Eukaryota</taxon>
        <taxon>Metazoa</taxon>
        <taxon>Spiralia</taxon>
        <taxon>Lophotrochozoa</taxon>
        <taxon>Mollusca</taxon>
        <taxon>Bivalvia</taxon>
        <taxon>Autobranchia</taxon>
        <taxon>Pteriomorphia</taxon>
        <taxon>Mytilida</taxon>
        <taxon>Mytiloidea</taxon>
        <taxon>Mytilidae</taxon>
        <taxon>Mytilinae</taxon>
        <taxon>Mytilus</taxon>
    </lineage>
</organism>
<dbReference type="InterPro" id="IPR010994">
    <property type="entry name" value="RuvA_2-like"/>
</dbReference>
<dbReference type="Gene3D" id="1.10.150.280">
    <property type="entry name" value="AF1531-like domain"/>
    <property type="match status" value="1"/>
</dbReference>
<dbReference type="AlphaFoldDB" id="A0A6J8CGH7"/>
<dbReference type="OrthoDB" id="10426728at2759"/>
<name>A0A6J8CGH7_MYTCO</name>
<feature type="region of interest" description="Disordered" evidence="1">
    <location>
        <begin position="88"/>
        <end position="119"/>
    </location>
</feature>
<evidence type="ECO:0000256" key="1">
    <source>
        <dbReference type="SAM" id="MobiDB-lite"/>
    </source>
</evidence>
<gene>
    <name evidence="2" type="ORF">MCOR_28927</name>
</gene>